<feature type="non-terminal residue" evidence="1">
    <location>
        <position position="1"/>
    </location>
</feature>
<dbReference type="EMBL" id="JAOVKC010000511">
    <property type="protein sequence ID" value="MCV5625498.1"/>
    <property type="molecule type" value="Genomic_DNA"/>
</dbReference>
<reference evidence="1" key="1">
    <citation type="submission" date="2023-06" db="EMBL/GenBank/DDBJ databases">
        <title>Deciphering the underlying mechanisms mediating the transmission of blaNDM gene from human to animals in China.</title>
        <authorList>
            <person name="Chen K."/>
            <person name="Chen S."/>
        </authorList>
    </citation>
    <scope>NUCLEOTIDE SEQUENCE</scope>
    <source>
        <strain evidence="1">1199</strain>
    </source>
</reference>
<sequence>AEQIAWLQRKLGNAARVEDVHPISERPQYFSGDGKSGKIQTVCFEGVITINDAPALIDLVQQGIGPAKSMGCGLLSLAPL</sequence>
<dbReference type="InterPro" id="IPR010179">
    <property type="entry name" value="CRISPR-assoc_prot_Cse3"/>
</dbReference>
<name>A0AAP3EKL3_ECOLX</name>
<comment type="caution">
    <text evidence="1">The sequence shown here is derived from an EMBL/GenBank/DDBJ whole genome shotgun (WGS) entry which is preliminary data.</text>
</comment>
<organism evidence="1 2">
    <name type="scientific">Escherichia coli</name>
    <dbReference type="NCBI Taxonomy" id="562"/>
    <lineage>
        <taxon>Bacteria</taxon>
        <taxon>Pseudomonadati</taxon>
        <taxon>Pseudomonadota</taxon>
        <taxon>Gammaproteobacteria</taxon>
        <taxon>Enterobacterales</taxon>
        <taxon>Enterobacteriaceae</taxon>
        <taxon>Escherichia</taxon>
    </lineage>
</organism>
<proteinExistence type="predicted"/>
<dbReference type="Pfam" id="PF08798">
    <property type="entry name" value="CRISPR_assoc"/>
    <property type="match status" value="1"/>
</dbReference>
<evidence type="ECO:0000313" key="2">
    <source>
        <dbReference type="Proteomes" id="UP001208624"/>
    </source>
</evidence>
<protein>
    <submittedName>
        <fullName evidence="1">Type I-E CRISPR-associated protein Cas6/Cse3/CasE</fullName>
    </submittedName>
</protein>
<dbReference type="AlphaFoldDB" id="A0AAP3EKL3"/>
<evidence type="ECO:0000313" key="1">
    <source>
        <dbReference type="EMBL" id="MCV5625498.1"/>
    </source>
</evidence>
<accession>A0AAP3EKL3</accession>
<dbReference type="SUPFAM" id="SSF117987">
    <property type="entry name" value="CRISPR-associated protein"/>
    <property type="match status" value="1"/>
</dbReference>
<gene>
    <name evidence="1" type="primary">cas6e</name>
    <name evidence="1" type="ORF">OFN31_28030</name>
</gene>
<dbReference type="NCBIfam" id="TIGR01907">
    <property type="entry name" value="casE_Cse3"/>
    <property type="match status" value="1"/>
</dbReference>
<dbReference type="Gene3D" id="3.30.70.1210">
    <property type="entry name" value="Crispr-associated protein, domain 2"/>
    <property type="match status" value="1"/>
</dbReference>
<dbReference type="Proteomes" id="UP001208624">
    <property type="component" value="Unassembled WGS sequence"/>
</dbReference>